<keyword evidence="2" id="KW-0378">Hydrolase</keyword>
<accession>A0A8H3CCD2</accession>
<dbReference type="InterPro" id="IPR013595">
    <property type="entry name" value="Pept_S33_TAP-like_C"/>
</dbReference>
<reference evidence="6" key="1">
    <citation type="submission" date="2021-01" db="EMBL/GenBank/DDBJ databases">
        <authorList>
            <person name="Kaushik A."/>
        </authorList>
    </citation>
    <scope>NUCLEOTIDE SEQUENCE</scope>
    <source>
        <strain evidence="6">AG6-10EEA</strain>
    </source>
</reference>
<evidence type="ECO:0000256" key="1">
    <source>
        <dbReference type="ARBA" id="ARBA00010088"/>
    </source>
</evidence>
<dbReference type="PANTHER" id="PTHR43248:SF25">
    <property type="entry name" value="AB HYDROLASE-1 DOMAIN-CONTAINING PROTEIN-RELATED"/>
    <property type="match status" value="1"/>
</dbReference>
<feature type="domain" description="AB hydrolase-1" evidence="4">
    <location>
        <begin position="90"/>
        <end position="273"/>
    </location>
</feature>
<dbReference type="Gene3D" id="3.40.50.1820">
    <property type="entry name" value="alpha/beta hydrolase"/>
    <property type="match status" value="1"/>
</dbReference>
<dbReference type="Pfam" id="PF08386">
    <property type="entry name" value="Abhydrolase_4"/>
    <property type="match status" value="1"/>
</dbReference>
<proteinExistence type="inferred from homology"/>
<evidence type="ECO:0000259" key="4">
    <source>
        <dbReference type="Pfam" id="PF00561"/>
    </source>
</evidence>
<evidence type="ECO:0000259" key="5">
    <source>
        <dbReference type="Pfam" id="PF08386"/>
    </source>
</evidence>
<comment type="similarity">
    <text evidence="1">Belongs to the peptidase S33 family.</text>
</comment>
<dbReference type="AlphaFoldDB" id="A0A8H3CCD2"/>
<dbReference type="InterPro" id="IPR051601">
    <property type="entry name" value="Serine_prot/Carboxylest_S33"/>
</dbReference>
<protein>
    <recommendedName>
        <fullName evidence="8">Hydrolase Mb2248c</fullName>
    </recommendedName>
</protein>
<dbReference type="GO" id="GO:0016787">
    <property type="term" value="F:hydrolase activity"/>
    <property type="evidence" value="ECO:0007669"/>
    <property type="project" value="UniProtKB-KW"/>
</dbReference>
<dbReference type="SUPFAM" id="SSF53474">
    <property type="entry name" value="alpha/beta-Hydrolases"/>
    <property type="match status" value="1"/>
</dbReference>
<dbReference type="InterPro" id="IPR029058">
    <property type="entry name" value="AB_hydrolase_fold"/>
</dbReference>
<evidence type="ECO:0008006" key="8">
    <source>
        <dbReference type="Google" id="ProtNLM"/>
    </source>
</evidence>
<organism evidence="6 7">
    <name type="scientific">Rhizoctonia solani</name>
    <dbReference type="NCBI Taxonomy" id="456999"/>
    <lineage>
        <taxon>Eukaryota</taxon>
        <taxon>Fungi</taxon>
        <taxon>Dikarya</taxon>
        <taxon>Basidiomycota</taxon>
        <taxon>Agaricomycotina</taxon>
        <taxon>Agaricomycetes</taxon>
        <taxon>Cantharellales</taxon>
        <taxon>Ceratobasidiaceae</taxon>
        <taxon>Rhizoctonia</taxon>
    </lineage>
</organism>
<evidence type="ECO:0000313" key="6">
    <source>
        <dbReference type="EMBL" id="CAE6477527.1"/>
    </source>
</evidence>
<feature type="chain" id="PRO_5034706732" description="Hydrolase Mb2248c" evidence="3">
    <location>
        <begin position="21"/>
        <end position="576"/>
    </location>
</feature>
<dbReference type="Proteomes" id="UP000663853">
    <property type="component" value="Unassembled WGS sequence"/>
</dbReference>
<sequence length="576" mass="62536">MAPMLGILLVGFGLAAIATGKGNNFPLPGGYHRFAPRSRDLNWGYCSDTSVRGRECARFEVPLDWHNATVGKASLAVARYKAVNAPKLGTLFLNPGGPGGSGVGYILDDIADYLMTASGGKYDLVSWDPRGVGESLPRAECFKTGAEEQAFWNGTIASSGLEARGNFTDKRDLDAFYDQVDEIDTLLTDLGRRCIAYSPDTFEYIGSAAAVRDMVAIHDILEGPDKPIDFWGVSYGTVIGSYFINMFPKRVGRVVLDGVVDPLWEISLESADEAFEGFCSACAIAGPSRCAIAKQNSTTTSIRQWTRELLDKAYDYKREFGANANLSSAEIRLTLFNGIHSPTDWPSLAETLAHYYNILWNMTSANATHVKRTLTVLGRDGKGTNNTTTAATAEEQAPDYSFQGVTCADAVDAGNITTKDVFDLLVRTTRDISTMFGPIWGDGGFYCHHWPVRAVERFTGPWNKTLSNTVLVIGNEADPITPFISAKKVADALGDSAVLIKQDDYGHVSFAMHSNCTVAALRGYFLHNKLPTQDIFCGTDQVLFPGPDGNVTKATVDRAKAKTASGLEPGRFVVWP</sequence>
<feature type="signal peptide" evidence="3">
    <location>
        <begin position="1"/>
        <end position="20"/>
    </location>
</feature>
<dbReference type="EMBL" id="CAJMXA010002194">
    <property type="protein sequence ID" value="CAE6477527.1"/>
    <property type="molecule type" value="Genomic_DNA"/>
</dbReference>
<comment type="caution">
    <text evidence="6">The sequence shown here is derived from an EMBL/GenBank/DDBJ whole genome shotgun (WGS) entry which is preliminary data.</text>
</comment>
<dbReference type="InterPro" id="IPR000073">
    <property type="entry name" value="AB_hydrolase_1"/>
</dbReference>
<evidence type="ECO:0000256" key="2">
    <source>
        <dbReference type="ARBA" id="ARBA00022801"/>
    </source>
</evidence>
<name>A0A8H3CCD2_9AGAM</name>
<evidence type="ECO:0000256" key="3">
    <source>
        <dbReference type="SAM" id="SignalP"/>
    </source>
</evidence>
<keyword evidence="3" id="KW-0732">Signal</keyword>
<gene>
    <name evidence="6" type="ORF">RDB_LOCUS83427</name>
</gene>
<feature type="domain" description="Peptidase S33 tripeptidyl aminopeptidase-like C-terminal" evidence="5">
    <location>
        <begin position="435"/>
        <end position="537"/>
    </location>
</feature>
<dbReference type="Pfam" id="PF00561">
    <property type="entry name" value="Abhydrolase_1"/>
    <property type="match status" value="1"/>
</dbReference>
<dbReference type="PANTHER" id="PTHR43248">
    <property type="entry name" value="2-SUCCINYL-6-HYDROXY-2,4-CYCLOHEXADIENE-1-CARBOXYLATE SYNTHASE"/>
    <property type="match status" value="1"/>
</dbReference>
<evidence type="ECO:0000313" key="7">
    <source>
        <dbReference type="Proteomes" id="UP000663853"/>
    </source>
</evidence>